<dbReference type="GO" id="GO:0046872">
    <property type="term" value="F:metal ion binding"/>
    <property type="evidence" value="ECO:0007669"/>
    <property type="project" value="UniProtKB-KW"/>
</dbReference>
<evidence type="ECO:0000256" key="14">
    <source>
        <dbReference type="ARBA" id="ARBA00023209"/>
    </source>
</evidence>
<dbReference type="InterPro" id="IPR014387">
    <property type="entry name" value="CDP_diag_ino_3_P_euk"/>
</dbReference>
<evidence type="ECO:0000256" key="7">
    <source>
        <dbReference type="ARBA" id="ARBA00022679"/>
    </source>
</evidence>
<evidence type="ECO:0000256" key="15">
    <source>
        <dbReference type="ARBA" id="ARBA00023264"/>
    </source>
</evidence>
<dbReference type="GO" id="GO:0003881">
    <property type="term" value="F:CDP-diacylglycerol-inositol 3-phosphatidyltransferase activity"/>
    <property type="evidence" value="ECO:0007669"/>
    <property type="project" value="UniProtKB-EC"/>
</dbReference>
<dbReference type="GeneID" id="54360004"/>
<evidence type="ECO:0000256" key="3">
    <source>
        <dbReference type="ARBA" id="ARBA00004141"/>
    </source>
</evidence>
<dbReference type="PANTHER" id="PTHR15362">
    <property type="entry name" value="PHOSPHATIDYLINOSITOL SYNTHASE"/>
    <property type="match status" value="1"/>
</dbReference>
<protein>
    <recommendedName>
        <fullName evidence="5">CDP-diacylglycerol--inositol 3-phosphatidyltransferase</fullName>
        <ecNumber evidence="5">2.7.8.11</ecNumber>
    </recommendedName>
</protein>
<comment type="cofactor">
    <cofactor evidence="1">
        <name>Mn(2+)</name>
        <dbReference type="ChEBI" id="CHEBI:29035"/>
    </cofactor>
</comment>
<evidence type="ECO:0000256" key="6">
    <source>
        <dbReference type="ARBA" id="ARBA00022516"/>
    </source>
</evidence>
<dbReference type="AlphaFoldDB" id="A0A6J3M9E3"/>
<organism evidence="19">
    <name type="scientific">Dissoconium aciculare CBS 342.82</name>
    <dbReference type="NCBI Taxonomy" id="1314786"/>
    <lineage>
        <taxon>Eukaryota</taxon>
        <taxon>Fungi</taxon>
        <taxon>Dikarya</taxon>
        <taxon>Ascomycota</taxon>
        <taxon>Pezizomycotina</taxon>
        <taxon>Dothideomycetes</taxon>
        <taxon>Dothideomycetidae</taxon>
        <taxon>Mycosphaerellales</taxon>
        <taxon>Dissoconiaceae</taxon>
        <taxon>Dissoconium</taxon>
    </lineage>
</organism>
<dbReference type="InterPro" id="IPR000462">
    <property type="entry name" value="CDP-OH_P_trans"/>
</dbReference>
<keyword evidence="7 16" id="KW-0808">Transferase</keyword>
<dbReference type="PANTHER" id="PTHR15362:SF4">
    <property type="entry name" value="CDP-DIACYLGLYCEROL--INOSITOL 3-PHOSPHATIDYLTRANSFERASE"/>
    <property type="match status" value="1"/>
</dbReference>
<dbReference type="RefSeq" id="XP_033461676.1">
    <property type="nucleotide sequence ID" value="XM_033602204.1"/>
</dbReference>
<evidence type="ECO:0000256" key="5">
    <source>
        <dbReference type="ARBA" id="ARBA00013212"/>
    </source>
</evidence>
<evidence type="ECO:0000256" key="2">
    <source>
        <dbReference type="ARBA" id="ARBA00001946"/>
    </source>
</evidence>
<dbReference type="InterPro" id="IPR043130">
    <property type="entry name" value="CDP-OH_PTrfase_TM_dom"/>
</dbReference>
<dbReference type="OrthoDB" id="10251079at2759"/>
<keyword evidence="6" id="KW-0444">Lipid biosynthesis</keyword>
<evidence type="ECO:0000256" key="8">
    <source>
        <dbReference type="ARBA" id="ARBA00022692"/>
    </source>
</evidence>
<gene>
    <name evidence="19" type="ORF">K489DRAFT_336290</name>
</gene>
<accession>A0A6J3M9E3</accession>
<evidence type="ECO:0000256" key="1">
    <source>
        <dbReference type="ARBA" id="ARBA00001936"/>
    </source>
</evidence>
<keyword evidence="10" id="KW-0460">Magnesium</keyword>
<reference evidence="19" key="2">
    <citation type="submission" date="2020-04" db="EMBL/GenBank/DDBJ databases">
        <authorList>
            <consortium name="NCBI Genome Project"/>
        </authorList>
    </citation>
    <scope>NUCLEOTIDE SEQUENCE</scope>
    <source>
        <strain evidence="19">CBS 342.82</strain>
    </source>
</reference>
<keyword evidence="9" id="KW-0479">Metal-binding</keyword>
<reference evidence="19" key="3">
    <citation type="submission" date="2025-08" db="UniProtKB">
        <authorList>
            <consortium name="RefSeq"/>
        </authorList>
    </citation>
    <scope>IDENTIFICATION</scope>
    <source>
        <strain evidence="19">CBS 342.82</strain>
    </source>
</reference>
<evidence type="ECO:0000256" key="4">
    <source>
        <dbReference type="ARBA" id="ARBA00010441"/>
    </source>
</evidence>
<evidence type="ECO:0000313" key="18">
    <source>
        <dbReference type="Proteomes" id="UP000504637"/>
    </source>
</evidence>
<reference evidence="19" key="1">
    <citation type="submission" date="2020-01" db="EMBL/GenBank/DDBJ databases">
        <authorList>
            <consortium name="DOE Joint Genome Institute"/>
            <person name="Haridas S."/>
            <person name="Albert R."/>
            <person name="Binder M."/>
            <person name="Bloem J."/>
            <person name="Labutti K."/>
            <person name="Salamov A."/>
            <person name="Andreopoulos B."/>
            <person name="Baker S.E."/>
            <person name="Barry K."/>
            <person name="Bills G."/>
            <person name="Bluhm B.H."/>
            <person name="Cannon C."/>
            <person name="Castanera R."/>
            <person name="Culley D.E."/>
            <person name="Daum C."/>
            <person name="Ezra D."/>
            <person name="Gonzalez J.B."/>
            <person name="Henrissat B."/>
            <person name="Kuo A."/>
            <person name="Liang C."/>
            <person name="Lipzen A."/>
            <person name="Lutzoni F."/>
            <person name="Magnuson J."/>
            <person name="Mondo S."/>
            <person name="Nolan M."/>
            <person name="Ohm R."/>
            <person name="Pangilinan J."/>
            <person name="Park H.-J."/>
            <person name="Ramirez L."/>
            <person name="Alfaro M."/>
            <person name="Sun H."/>
            <person name="Tritt A."/>
            <person name="Yoshinaga Y."/>
            <person name="Zwiers L.-H."/>
            <person name="Turgeon B.G."/>
            <person name="Goodwin S.B."/>
            <person name="Spatafora J.W."/>
            <person name="Crous P.W."/>
            <person name="Grigoriev I.V."/>
        </authorList>
    </citation>
    <scope>NUCLEOTIDE SEQUENCE</scope>
    <source>
        <strain evidence="19">CBS 342.82</strain>
    </source>
</reference>
<keyword evidence="15" id="KW-1208">Phospholipid metabolism</keyword>
<proteinExistence type="inferred from homology"/>
<keyword evidence="14" id="KW-0594">Phospholipid biosynthesis</keyword>
<evidence type="ECO:0000256" key="11">
    <source>
        <dbReference type="ARBA" id="ARBA00022989"/>
    </source>
</evidence>
<keyword evidence="18" id="KW-1185">Reference proteome</keyword>
<dbReference type="Gene3D" id="1.20.120.1760">
    <property type="match status" value="1"/>
</dbReference>
<evidence type="ECO:0000256" key="13">
    <source>
        <dbReference type="ARBA" id="ARBA00023136"/>
    </source>
</evidence>
<evidence type="ECO:0000256" key="10">
    <source>
        <dbReference type="ARBA" id="ARBA00022842"/>
    </source>
</evidence>
<dbReference type="Pfam" id="PF01066">
    <property type="entry name" value="CDP-OH_P_transf"/>
    <property type="match status" value="1"/>
</dbReference>
<evidence type="ECO:0000256" key="9">
    <source>
        <dbReference type="ARBA" id="ARBA00022723"/>
    </source>
</evidence>
<evidence type="ECO:0000256" key="17">
    <source>
        <dbReference type="SAM" id="Phobius"/>
    </source>
</evidence>
<keyword evidence="8 17" id="KW-0812">Transmembrane</keyword>
<comment type="cofactor">
    <cofactor evidence="2">
        <name>Mg(2+)</name>
        <dbReference type="ChEBI" id="CHEBI:18420"/>
    </cofactor>
</comment>
<dbReference type="GO" id="GO:0016020">
    <property type="term" value="C:membrane"/>
    <property type="evidence" value="ECO:0007669"/>
    <property type="project" value="UniProtKB-SubCell"/>
</dbReference>
<dbReference type="InterPro" id="IPR048254">
    <property type="entry name" value="CDP_ALCOHOL_P_TRANSF_CS"/>
</dbReference>
<comment type="similarity">
    <text evidence="4 16">Belongs to the CDP-alcohol phosphatidyltransferase class-I family.</text>
</comment>
<dbReference type="GO" id="GO:0006661">
    <property type="term" value="P:phosphatidylinositol biosynthetic process"/>
    <property type="evidence" value="ECO:0007669"/>
    <property type="project" value="TreeGrafter"/>
</dbReference>
<dbReference type="GO" id="GO:0005794">
    <property type="term" value="C:Golgi apparatus"/>
    <property type="evidence" value="ECO:0007669"/>
    <property type="project" value="TreeGrafter"/>
</dbReference>
<dbReference type="Proteomes" id="UP000504637">
    <property type="component" value="Unplaced"/>
</dbReference>
<dbReference type="PIRSF" id="PIRSF000848">
    <property type="entry name" value="CDP_diag_ino_3_P"/>
    <property type="match status" value="1"/>
</dbReference>
<dbReference type="PROSITE" id="PS00379">
    <property type="entry name" value="CDP_ALCOHOL_P_TRANSF"/>
    <property type="match status" value="1"/>
</dbReference>
<sequence>MSRNQGEARVDDVGEENIYLFWPNIIGYARIVLAICSLSYMPLHPRRCSGLYAISCLLDAADGYAARYFRQSTLFGGVLDMMTDRCTTTCLLVFLAIANPAWAPLFQGLICLDFASHYVHMYATLATGARGSSHKDISAQTSWILNFYYKKPVLFTTCALNELFFIGLYLLCFSSSEVSTPFFSSEIVTSTLQHLLPEWVFTMPEFRSAAMMEAARINKLNDQIPWIVVGVGLPGMLFKQFTNILQLQNACQRLTHEDRLRRRQARQERAR</sequence>
<evidence type="ECO:0000256" key="16">
    <source>
        <dbReference type="RuleBase" id="RU003750"/>
    </source>
</evidence>
<evidence type="ECO:0000256" key="12">
    <source>
        <dbReference type="ARBA" id="ARBA00023098"/>
    </source>
</evidence>
<feature type="transmembrane region" description="Helical" evidence="17">
    <location>
        <begin position="153"/>
        <end position="171"/>
    </location>
</feature>
<evidence type="ECO:0000313" key="19">
    <source>
        <dbReference type="RefSeq" id="XP_033461676.1"/>
    </source>
</evidence>
<keyword evidence="11 17" id="KW-1133">Transmembrane helix</keyword>
<comment type="subcellular location">
    <subcellularLocation>
        <location evidence="3">Membrane</location>
        <topology evidence="3">Multi-pass membrane protein</topology>
    </subcellularLocation>
</comment>
<keyword evidence="13 17" id="KW-0472">Membrane</keyword>
<keyword evidence="12" id="KW-0443">Lipid metabolism</keyword>
<dbReference type="EC" id="2.7.8.11" evidence="5"/>
<name>A0A6J3M9E3_9PEZI</name>